<gene>
    <name evidence="2 4" type="ORF">BDZ99DRAFT_470550</name>
</gene>
<reference evidence="4" key="2">
    <citation type="submission" date="2020-04" db="EMBL/GenBank/DDBJ databases">
        <authorList>
            <consortium name="NCBI Genome Project"/>
        </authorList>
    </citation>
    <scope>NUCLEOTIDE SEQUENCE</scope>
    <source>
        <strain evidence="4">CBS 304.34</strain>
    </source>
</reference>
<evidence type="ECO:0000313" key="2">
    <source>
        <dbReference type="EMBL" id="KAF2817563.1"/>
    </source>
</evidence>
<name>A0A6A6Z9Z9_9PEZI</name>
<dbReference type="EMBL" id="MU003692">
    <property type="protein sequence ID" value="KAF2817563.1"/>
    <property type="molecule type" value="Genomic_DNA"/>
</dbReference>
<dbReference type="RefSeq" id="XP_033584527.1">
    <property type="nucleotide sequence ID" value="XM_033721637.1"/>
</dbReference>
<reference evidence="4" key="3">
    <citation type="submission" date="2025-04" db="UniProtKB">
        <authorList>
            <consortium name="RefSeq"/>
        </authorList>
    </citation>
    <scope>IDENTIFICATION</scope>
    <source>
        <strain evidence="4">CBS 304.34</strain>
    </source>
</reference>
<organism evidence="2">
    <name type="scientific">Mytilinidion resinicola</name>
    <dbReference type="NCBI Taxonomy" id="574789"/>
    <lineage>
        <taxon>Eukaryota</taxon>
        <taxon>Fungi</taxon>
        <taxon>Dikarya</taxon>
        <taxon>Ascomycota</taxon>
        <taxon>Pezizomycotina</taxon>
        <taxon>Dothideomycetes</taxon>
        <taxon>Pleosporomycetidae</taxon>
        <taxon>Mytilinidiales</taxon>
        <taxon>Mytilinidiaceae</taxon>
        <taxon>Mytilinidion</taxon>
    </lineage>
</organism>
<evidence type="ECO:0000256" key="1">
    <source>
        <dbReference type="SAM" id="MobiDB-lite"/>
    </source>
</evidence>
<sequence>MFHAKPAPERAATTAQPELSGDSTNSTAPHRRAAPMQSRKLLSQLVIVSLLIGGAFQLSRWFSPSHDITARPCILNQHSPQPGNSEKIRLRSNHPTLSTTRADNNSPRGSTIPDTWDSPPSNTDDVEGIDRERVYVK</sequence>
<keyword evidence="3" id="KW-1185">Reference proteome</keyword>
<reference evidence="2 4" key="1">
    <citation type="journal article" date="2020" name="Stud. Mycol.">
        <title>101 Dothideomycetes genomes: a test case for predicting lifestyles and emergence of pathogens.</title>
        <authorList>
            <person name="Haridas S."/>
            <person name="Albert R."/>
            <person name="Binder M."/>
            <person name="Bloem J."/>
            <person name="Labutti K."/>
            <person name="Salamov A."/>
            <person name="Andreopoulos B."/>
            <person name="Baker S."/>
            <person name="Barry K."/>
            <person name="Bills G."/>
            <person name="Bluhm B."/>
            <person name="Cannon C."/>
            <person name="Castanera R."/>
            <person name="Culley D."/>
            <person name="Daum C."/>
            <person name="Ezra D."/>
            <person name="Gonzalez J."/>
            <person name="Henrissat B."/>
            <person name="Kuo A."/>
            <person name="Liang C."/>
            <person name="Lipzen A."/>
            <person name="Lutzoni F."/>
            <person name="Magnuson J."/>
            <person name="Mondo S."/>
            <person name="Nolan M."/>
            <person name="Ohm R."/>
            <person name="Pangilinan J."/>
            <person name="Park H.-J."/>
            <person name="Ramirez L."/>
            <person name="Alfaro M."/>
            <person name="Sun H."/>
            <person name="Tritt A."/>
            <person name="Yoshinaga Y."/>
            <person name="Zwiers L.-H."/>
            <person name="Turgeon B."/>
            <person name="Goodwin S."/>
            <person name="Spatafora J."/>
            <person name="Crous P."/>
            <person name="Grigoriev I."/>
        </authorList>
    </citation>
    <scope>NUCLEOTIDE SEQUENCE</scope>
    <source>
        <strain evidence="2 4">CBS 304.34</strain>
    </source>
</reference>
<proteinExistence type="predicted"/>
<feature type="region of interest" description="Disordered" evidence="1">
    <location>
        <begin position="1"/>
        <end position="36"/>
    </location>
</feature>
<accession>A0A6A6Z9Z9</accession>
<feature type="compositionally biased region" description="Basic and acidic residues" evidence="1">
    <location>
        <begin position="128"/>
        <end position="137"/>
    </location>
</feature>
<evidence type="ECO:0000313" key="4">
    <source>
        <dbReference type="RefSeq" id="XP_033584527.1"/>
    </source>
</evidence>
<dbReference type="AlphaFoldDB" id="A0A6A6Z9Z9"/>
<feature type="compositionally biased region" description="Polar residues" evidence="1">
    <location>
        <begin position="93"/>
        <end position="123"/>
    </location>
</feature>
<feature type="region of interest" description="Disordered" evidence="1">
    <location>
        <begin position="73"/>
        <end position="137"/>
    </location>
</feature>
<dbReference type="GeneID" id="54462530"/>
<feature type="compositionally biased region" description="Polar residues" evidence="1">
    <location>
        <begin position="13"/>
        <end position="28"/>
    </location>
</feature>
<dbReference type="Proteomes" id="UP000504636">
    <property type="component" value="Unplaced"/>
</dbReference>
<protein>
    <submittedName>
        <fullName evidence="2 4">Uncharacterized protein</fullName>
    </submittedName>
</protein>
<evidence type="ECO:0000313" key="3">
    <source>
        <dbReference type="Proteomes" id="UP000504636"/>
    </source>
</evidence>